<dbReference type="PANTHER" id="PTHR22726">
    <property type="entry name" value="METALLOENDOPEPTIDASE OMA1"/>
    <property type="match status" value="1"/>
</dbReference>
<name>A0A0S4KT78_9BACT</name>
<evidence type="ECO:0000256" key="6">
    <source>
        <dbReference type="RuleBase" id="RU003983"/>
    </source>
</evidence>
<evidence type="ECO:0000256" key="7">
    <source>
        <dbReference type="SAM" id="MobiDB-lite"/>
    </source>
</evidence>
<dbReference type="InterPro" id="IPR001915">
    <property type="entry name" value="Peptidase_M48"/>
</dbReference>
<evidence type="ECO:0000256" key="4">
    <source>
        <dbReference type="ARBA" id="ARBA00022833"/>
    </source>
</evidence>
<evidence type="ECO:0000313" key="10">
    <source>
        <dbReference type="Proteomes" id="UP000066284"/>
    </source>
</evidence>
<dbReference type="Pfam" id="PF01435">
    <property type="entry name" value="Peptidase_M48"/>
    <property type="match status" value="1"/>
</dbReference>
<dbReference type="GO" id="GO:0046872">
    <property type="term" value="F:metal ion binding"/>
    <property type="evidence" value="ECO:0007669"/>
    <property type="project" value="UniProtKB-KW"/>
</dbReference>
<evidence type="ECO:0000256" key="2">
    <source>
        <dbReference type="ARBA" id="ARBA00022723"/>
    </source>
</evidence>
<evidence type="ECO:0000313" key="9">
    <source>
        <dbReference type="EMBL" id="CUQ65572.1"/>
    </source>
</evidence>
<dbReference type="GO" id="GO:0016020">
    <property type="term" value="C:membrane"/>
    <property type="evidence" value="ECO:0007669"/>
    <property type="project" value="TreeGrafter"/>
</dbReference>
<feature type="compositionally biased region" description="Low complexity" evidence="7">
    <location>
        <begin position="48"/>
        <end position="59"/>
    </location>
</feature>
<evidence type="ECO:0000256" key="5">
    <source>
        <dbReference type="ARBA" id="ARBA00023049"/>
    </source>
</evidence>
<gene>
    <name evidence="9" type="ORF">NITINOP_0597</name>
</gene>
<dbReference type="GO" id="GO:0051603">
    <property type="term" value="P:proteolysis involved in protein catabolic process"/>
    <property type="evidence" value="ECO:0007669"/>
    <property type="project" value="TreeGrafter"/>
</dbReference>
<dbReference type="RefSeq" id="WP_062483038.1">
    <property type="nucleotide sequence ID" value="NZ_LN885086.1"/>
</dbReference>
<dbReference type="Proteomes" id="UP000066284">
    <property type="component" value="Chromosome 1"/>
</dbReference>
<evidence type="ECO:0000259" key="8">
    <source>
        <dbReference type="Pfam" id="PF01435"/>
    </source>
</evidence>
<evidence type="ECO:0000256" key="1">
    <source>
        <dbReference type="ARBA" id="ARBA00022670"/>
    </source>
</evidence>
<keyword evidence="4 6" id="KW-0862">Zinc</keyword>
<accession>A0A0S4KT78</accession>
<dbReference type="InterPro" id="IPR051156">
    <property type="entry name" value="Mito/Outer_Membr_Metalloprot"/>
</dbReference>
<keyword evidence="2" id="KW-0479">Metal-binding</keyword>
<keyword evidence="5 6" id="KW-0482">Metalloprotease</keyword>
<dbReference type="AlphaFoldDB" id="A0A0S4KT78"/>
<comment type="cofactor">
    <cofactor evidence="6">
        <name>Zn(2+)</name>
        <dbReference type="ChEBI" id="CHEBI:29105"/>
    </cofactor>
    <text evidence="6">Binds 1 zinc ion per subunit.</text>
</comment>
<reference evidence="10" key="1">
    <citation type="submission" date="2015-09" db="EMBL/GenBank/DDBJ databases">
        <authorList>
            <person name="Daims H."/>
        </authorList>
    </citation>
    <scope>NUCLEOTIDE SEQUENCE [LARGE SCALE GENOMIC DNA]</scope>
</reference>
<dbReference type="EC" id="3.4.24.-" evidence="9"/>
<dbReference type="EMBL" id="LN885086">
    <property type="protein sequence ID" value="CUQ65572.1"/>
    <property type="molecule type" value="Genomic_DNA"/>
</dbReference>
<dbReference type="PANTHER" id="PTHR22726:SF1">
    <property type="entry name" value="METALLOENDOPEPTIDASE OMA1, MITOCHONDRIAL"/>
    <property type="match status" value="1"/>
</dbReference>
<protein>
    <submittedName>
        <fullName evidence="9">Putative Peptidase M48, Ste24p (Modular protein)</fullName>
        <ecNumber evidence="9">3.4.24.-</ecNumber>
    </submittedName>
</protein>
<proteinExistence type="inferred from homology"/>
<feature type="region of interest" description="Disordered" evidence="7">
    <location>
        <begin position="39"/>
        <end position="59"/>
    </location>
</feature>
<keyword evidence="3 6" id="KW-0378">Hydrolase</keyword>
<feature type="domain" description="Peptidase M48" evidence="8">
    <location>
        <begin position="122"/>
        <end position="299"/>
    </location>
</feature>
<dbReference type="CDD" id="cd07333">
    <property type="entry name" value="M48C_bepA_like"/>
    <property type="match status" value="1"/>
</dbReference>
<comment type="similarity">
    <text evidence="6">Belongs to the peptidase M48 family.</text>
</comment>
<keyword evidence="10" id="KW-1185">Reference proteome</keyword>
<dbReference type="Gene3D" id="3.30.2010.10">
    <property type="entry name" value="Metalloproteases ('zincins'), catalytic domain"/>
    <property type="match status" value="1"/>
</dbReference>
<sequence length="324" mass="35559">MNGTMKRIMKRTWMVTFVSLALVSGTVDQSWGILDQLLSPPAEKKPSQPKGQPQPSEQKGLVDGIGGLLGAKEKDIGLIKKGLKAAQALQPIGLEEEIAIGQAVAIEAFARFGGEYKDEALTTYVNLVGRTVAEVSDRPELTYRFAILNSREQNAFAAPGGYIFVTIGLLKTLKNEAELAGVLAHEVAHVTQKHMLKTLQRSAILANVSEFSLSAMNKDPKLFSNVIDAATDMLFEKGLDKEMEFEADTVGMEYTYRAGYHPNGLRDYLATLKAQEGTADSRFFSTHPSTGERLRRATDTASRYTGASKYPYLTERFRSRMGPA</sequence>
<keyword evidence="1 6" id="KW-0645">Protease</keyword>
<evidence type="ECO:0000256" key="3">
    <source>
        <dbReference type="ARBA" id="ARBA00022801"/>
    </source>
</evidence>
<dbReference type="OrthoDB" id="9810445at2"/>
<dbReference type="GO" id="GO:0004222">
    <property type="term" value="F:metalloendopeptidase activity"/>
    <property type="evidence" value="ECO:0007669"/>
    <property type="project" value="InterPro"/>
</dbReference>
<dbReference type="KEGG" id="nio:NITINOP_0597"/>
<dbReference type="STRING" id="1715989.NITINOP_0597"/>
<organism evidence="9 10">
    <name type="scientific">Candidatus Nitrospira inopinata</name>
    <dbReference type="NCBI Taxonomy" id="1715989"/>
    <lineage>
        <taxon>Bacteria</taxon>
        <taxon>Pseudomonadati</taxon>
        <taxon>Nitrospirota</taxon>
        <taxon>Nitrospiria</taxon>
        <taxon>Nitrospirales</taxon>
        <taxon>Nitrospiraceae</taxon>
        <taxon>Nitrospira</taxon>
    </lineage>
</organism>